<dbReference type="KEGG" id="der:6548042"/>
<evidence type="ECO:0000256" key="1">
    <source>
        <dbReference type="SAM" id="MobiDB-lite"/>
    </source>
</evidence>
<feature type="transmembrane region" description="Helical" evidence="2">
    <location>
        <begin position="41"/>
        <end position="59"/>
    </location>
</feature>
<dbReference type="Proteomes" id="UP000008711">
    <property type="component" value="Unassembled WGS sequence"/>
</dbReference>
<dbReference type="OMA" id="ATRVMWA"/>
<proteinExistence type="predicted"/>
<keyword evidence="2" id="KW-0812">Transmembrane</keyword>
<feature type="compositionally biased region" description="Basic and acidic residues" evidence="1">
    <location>
        <begin position="116"/>
        <end position="125"/>
    </location>
</feature>
<dbReference type="EMBL" id="CH954179">
    <property type="protein sequence ID" value="EDV55636.1"/>
    <property type="molecule type" value="Genomic_DNA"/>
</dbReference>
<accession>B3NNS9</accession>
<name>B3NNS9_DROER</name>
<evidence type="ECO:0000313" key="4">
    <source>
        <dbReference type="Proteomes" id="UP000008711"/>
    </source>
</evidence>
<feature type="compositionally biased region" description="Acidic residues" evidence="1">
    <location>
        <begin position="81"/>
        <end position="99"/>
    </location>
</feature>
<gene>
    <name evidence="3" type="primary">Dere\GG22205</name>
    <name evidence="3" type="synonym">dere_GLEANR_6952</name>
    <name evidence="3" type="synonym">GG22205</name>
    <name evidence="3" type="ORF">Dere_GG22205</name>
</gene>
<dbReference type="HOGENOM" id="CLU_148890_0_0_1"/>
<reference evidence="3 4" key="1">
    <citation type="journal article" date="2007" name="Nature">
        <title>Evolution of genes and genomes on the Drosophila phylogeny.</title>
        <authorList>
            <consortium name="Drosophila 12 Genomes Consortium"/>
            <person name="Clark A.G."/>
            <person name="Eisen M.B."/>
            <person name="Smith D.R."/>
            <person name="Bergman C.M."/>
            <person name="Oliver B."/>
            <person name="Markow T.A."/>
            <person name="Kaufman T.C."/>
            <person name="Kellis M."/>
            <person name="Gelbart W."/>
            <person name="Iyer V.N."/>
            <person name="Pollard D.A."/>
            <person name="Sackton T.B."/>
            <person name="Larracuente A.M."/>
            <person name="Singh N.D."/>
            <person name="Abad J.P."/>
            <person name="Abt D.N."/>
            <person name="Adryan B."/>
            <person name="Aguade M."/>
            <person name="Akashi H."/>
            <person name="Anderson W.W."/>
            <person name="Aquadro C.F."/>
            <person name="Ardell D.H."/>
            <person name="Arguello R."/>
            <person name="Artieri C.G."/>
            <person name="Barbash D.A."/>
            <person name="Barker D."/>
            <person name="Barsanti P."/>
            <person name="Batterham P."/>
            <person name="Batzoglou S."/>
            <person name="Begun D."/>
            <person name="Bhutkar A."/>
            <person name="Blanco E."/>
            <person name="Bosak S.A."/>
            <person name="Bradley R.K."/>
            <person name="Brand A.D."/>
            <person name="Brent M.R."/>
            <person name="Brooks A.N."/>
            <person name="Brown R.H."/>
            <person name="Butlin R.K."/>
            <person name="Caggese C."/>
            <person name="Calvi B.R."/>
            <person name="Bernardo de Carvalho A."/>
            <person name="Caspi A."/>
            <person name="Castrezana S."/>
            <person name="Celniker S.E."/>
            <person name="Chang J.L."/>
            <person name="Chapple C."/>
            <person name="Chatterji S."/>
            <person name="Chinwalla A."/>
            <person name="Civetta A."/>
            <person name="Clifton S.W."/>
            <person name="Comeron J.M."/>
            <person name="Costello J.C."/>
            <person name="Coyne J.A."/>
            <person name="Daub J."/>
            <person name="David R.G."/>
            <person name="Delcher A.L."/>
            <person name="Delehaunty K."/>
            <person name="Do C.B."/>
            <person name="Ebling H."/>
            <person name="Edwards K."/>
            <person name="Eickbush T."/>
            <person name="Evans J.D."/>
            <person name="Filipski A."/>
            <person name="Findeiss S."/>
            <person name="Freyhult E."/>
            <person name="Fulton L."/>
            <person name="Fulton R."/>
            <person name="Garcia A.C."/>
            <person name="Gardiner A."/>
            <person name="Garfield D.A."/>
            <person name="Garvin B.E."/>
            <person name="Gibson G."/>
            <person name="Gilbert D."/>
            <person name="Gnerre S."/>
            <person name="Godfrey J."/>
            <person name="Good R."/>
            <person name="Gotea V."/>
            <person name="Gravely B."/>
            <person name="Greenberg A.J."/>
            <person name="Griffiths-Jones S."/>
            <person name="Gross S."/>
            <person name="Guigo R."/>
            <person name="Gustafson E.A."/>
            <person name="Haerty W."/>
            <person name="Hahn M.W."/>
            <person name="Halligan D.L."/>
            <person name="Halpern A.L."/>
            <person name="Halter G.M."/>
            <person name="Han M.V."/>
            <person name="Heger A."/>
            <person name="Hillier L."/>
            <person name="Hinrichs A.S."/>
            <person name="Holmes I."/>
            <person name="Hoskins R.A."/>
            <person name="Hubisz M.J."/>
            <person name="Hultmark D."/>
            <person name="Huntley M.A."/>
            <person name="Jaffe D.B."/>
            <person name="Jagadeeshan S."/>
            <person name="Jeck W.R."/>
            <person name="Johnson J."/>
            <person name="Jones C.D."/>
            <person name="Jordan W.C."/>
            <person name="Karpen G.H."/>
            <person name="Kataoka E."/>
            <person name="Keightley P.D."/>
            <person name="Kheradpour P."/>
            <person name="Kirkness E.F."/>
            <person name="Koerich L.B."/>
            <person name="Kristiansen K."/>
            <person name="Kudrna D."/>
            <person name="Kulathinal R.J."/>
            <person name="Kumar S."/>
            <person name="Kwok R."/>
            <person name="Lander E."/>
            <person name="Langley C.H."/>
            <person name="Lapoint R."/>
            <person name="Lazzaro B.P."/>
            <person name="Lee S.J."/>
            <person name="Levesque L."/>
            <person name="Li R."/>
            <person name="Lin C.F."/>
            <person name="Lin M.F."/>
            <person name="Lindblad-Toh K."/>
            <person name="Llopart A."/>
            <person name="Long M."/>
            <person name="Low L."/>
            <person name="Lozovsky E."/>
            <person name="Lu J."/>
            <person name="Luo M."/>
            <person name="Machado C.A."/>
            <person name="Makalowski W."/>
            <person name="Marzo M."/>
            <person name="Matsuda M."/>
            <person name="Matzkin L."/>
            <person name="McAllister B."/>
            <person name="McBride C.S."/>
            <person name="McKernan B."/>
            <person name="McKernan K."/>
            <person name="Mendez-Lago M."/>
            <person name="Minx P."/>
            <person name="Mollenhauer M.U."/>
            <person name="Montooth K."/>
            <person name="Mount S.M."/>
            <person name="Mu X."/>
            <person name="Myers E."/>
            <person name="Negre B."/>
            <person name="Newfeld S."/>
            <person name="Nielsen R."/>
            <person name="Noor M.A."/>
            <person name="O'Grady P."/>
            <person name="Pachter L."/>
            <person name="Papaceit M."/>
            <person name="Parisi M.J."/>
            <person name="Parisi M."/>
            <person name="Parts L."/>
            <person name="Pedersen J.S."/>
            <person name="Pesole G."/>
            <person name="Phillippy A.M."/>
            <person name="Ponting C.P."/>
            <person name="Pop M."/>
            <person name="Porcelli D."/>
            <person name="Powell J.R."/>
            <person name="Prohaska S."/>
            <person name="Pruitt K."/>
            <person name="Puig M."/>
            <person name="Quesneville H."/>
            <person name="Ram K.R."/>
            <person name="Rand D."/>
            <person name="Rasmussen M.D."/>
            <person name="Reed L.K."/>
            <person name="Reenan R."/>
            <person name="Reily A."/>
            <person name="Remington K.A."/>
            <person name="Rieger T.T."/>
            <person name="Ritchie M.G."/>
            <person name="Robin C."/>
            <person name="Rogers Y.H."/>
            <person name="Rohde C."/>
            <person name="Rozas J."/>
            <person name="Rubenfield M.J."/>
            <person name="Ruiz A."/>
            <person name="Russo S."/>
            <person name="Salzberg S.L."/>
            <person name="Sanchez-Gracia A."/>
            <person name="Saranga D.J."/>
            <person name="Sato H."/>
            <person name="Schaeffer S.W."/>
            <person name="Schatz M.C."/>
            <person name="Schlenke T."/>
            <person name="Schwartz R."/>
            <person name="Segarra C."/>
            <person name="Singh R.S."/>
            <person name="Sirot L."/>
            <person name="Sirota M."/>
            <person name="Sisneros N.B."/>
            <person name="Smith C.D."/>
            <person name="Smith T.F."/>
            <person name="Spieth J."/>
            <person name="Stage D.E."/>
            <person name="Stark A."/>
            <person name="Stephan W."/>
            <person name="Strausberg R.L."/>
            <person name="Strempel S."/>
            <person name="Sturgill D."/>
            <person name="Sutton G."/>
            <person name="Sutton G.G."/>
            <person name="Tao W."/>
            <person name="Teichmann S."/>
            <person name="Tobari Y.N."/>
            <person name="Tomimura Y."/>
            <person name="Tsolas J.M."/>
            <person name="Valente V.L."/>
            <person name="Venter E."/>
            <person name="Venter J.C."/>
            <person name="Vicario S."/>
            <person name="Vieira F.G."/>
            <person name="Vilella A.J."/>
            <person name="Villasante A."/>
            <person name="Walenz B."/>
            <person name="Wang J."/>
            <person name="Wasserman M."/>
            <person name="Watts T."/>
            <person name="Wilson D."/>
            <person name="Wilson R.K."/>
            <person name="Wing R.A."/>
            <person name="Wolfner M.F."/>
            <person name="Wong A."/>
            <person name="Wong G.K."/>
            <person name="Wu C.I."/>
            <person name="Wu G."/>
            <person name="Yamamoto D."/>
            <person name="Yang H.P."/>
            <person name="Yang S.P."/>
            <person name="Yorke J.A."/>
            <person name="Yoshida K."/>
            <person name="Zdobnov E."/>
            <person name="Zhang P."/>
            <person name="Zhang Y."/>
            <person name="Zimin A.V."/>
            <person name="Baldwin J."/>
            <person name="Abdouelleil A."/>
            <person name="Abdulkadir J."/>
            <person name="Abebe A."/>
            <person name="Abera B."/>
            <person name="Abreu J."/>
            <person name="Acer S.C."/>
            <person name="Aftuck L."/>
            <person name="Alexander A."/>
            <person name="An P."/>
            <person name="Anderson E."/>
            <person name="Anderson S."/>
            <person name="Arachi H."/>
            <person name="Azer M."/>
            <person name="Bachantsang P."/>
            <person name="Barry A."/>
            <person name="Bayul T."/>
            <person name="Berlin A."/>
            <person name="Bessette D."/>
            <person name="Bloom T."/>
            <person name="Blye J."/>
            <person name="Boguslavskiy L."/>
            <person name="Bonnet C."/>
            <person name="Boukhgalter B."/>
            <person name="Bourzgui I."/>
            <person name="Brown A."/>
            <person name="Cahill P."/>
            <person name="Channer S."/>
            <person name="Cheshatsang Y."/>
            <person name="Chuda L."/>
            <person name="Citroen M."/>
            <person name="Collymore A."/>
            <person name="Cooke P."/>
            <person name="Costello M."/>
            <person name="D'Aco K."/>
            <person name="Daza R."/>
            <person name="De Haan G."/>
            <person name="DeGray S."/>
            <person name="DeMaso C."/>
            <person name="Dhargay N."/>
            <person name="Dooley K."/>
            <person name="Dooley E."/>
            <person name="Doricent M."/>
            <person name="Dorje P."/>
            <person name="Dorjee K."/>
            <person name="Dupes A."/>
            <person name="Elong R."/>
            <person name="Falk J."/>
            <person name="Farina A."/>
            <person name="Faro S."/>
            <person name="Ferguson D."/>
            <person name="Fisher S."/>
            <person name="Foley C.D."/>
            <person name="Franke A."/>
            <person name="Friedrich D."/>
            <person name="Gadbois L."/>
            <person name="Gearin G."/>
            <person name="Gearin C.R."/>
            <person name="Giannoukos G."/>
            <person name="Goode T."/>
            <person name="Graham J."/>
            <person name="Grandbois E."/>
            <person name="Grewal S."/>
            <person name="Gyaltsen K."/>
            <person name="Hafez N."/>
            <person name="Hagos B."/>
            <person name="Hall J."/>
            <person name="Henson C."/>
            <person name="Hollinger A."/>
            <person name="Honan T."/>
            <person name="Huard M.D."/>
            <person name="Hughes L."/>
            <person name="Hurhula B."/>
            <person name="Husby M.E."/>
            <person name="Kamat A."/>
            <person name="Kanga B."/>
            <person name="Kashin S."/>
            <person name="Khazanovich D."/>
            <person name="Kisner P."/>
            <person name="Lance K."/>
            <person name="Lara M."/>
            <person name="Lee W."/>
            <person name="Lennon N."/>
            <person name="Letendre F."/>
            <person name="LeVine R."/>
            <person name="Lipovsky A."/>
            <person name="Liu X."/>
            <person name="Liu J."/>
            <person name="Liu S."/>
            <person name="Lokyitsang T."/>
            <person name="Lokyitsang Y."/>
            <person name="Lubonja R."/>
            <person name="Lui A."/>
            <person name="MacDonald P."/>
            <person name="Magnisalis V."/>
            <person name="Maru K."/>
            <person name="Matthews C."/>
            <person name="McCusker W."/>
            <person name="McDonough S."/>
            <person name="Mehta T."/>
            <person name="Meldrim J."/>
            <person name="Meneus L."/>
            <person name="Mihai O."/>
            <person name="Mihalev A."/>
            <person name="Mihova T."/>
            <person name="Mittelman R."/>
            <person name="Mlenga V."/>
            <person name="Montmayeur A."/>
            <person name="Mulrain L."/>
            <person name="Navidi A."/>
            <person name="Naylor J."/>
            <person name="Negash T."/>
            <person name="Nguyen T."/>
            <person name="Nguyen N."/>
            <person name="Nicol R."/>
            <person name="Norbu C."/>
            <person name="Norbu N."/>
            <person name="Novod N."/>
            <person name="O'Neill B."/>
            <person name="Osman S."/>
            <person name="Markiewicz E."/>
            <person name="Oyono O.L."/>
            <person name="Patti C."/>
            <person name="Phunkhang P."/>
            <person name="Pierre F."/>
            <person name="Priest M."/>
            <person name="Raghuraman S."/>
            <person name="Rege F."/>
            <person name="Reyes R."/>
            <person name="Rise C."/>
            <person name="Rogov P."/>
            <person name="Ross K."/>
            <person name="Ryan E."/>
            <person name="Settipalli S."/>
            <person name="Shea T."/>
            <person name="Sherpa N."/>
            <person name="Shi L."/>
            <person name="Shih D."/>
            <person name="Sparrow T."/>
            <person name="Spaulding J."/>
            <person name="Stalker J."/>
            <person name="Stange-Thomann N."/>
            <person name="Stavropoulos S."/>
            <person name="Stone C."/>
            <person name="Strader C."/>
            <person name="Tesfaye S."/>
            <person name="Thomson T."/>
            <person name="Thoulutsang Y."/>
            <person name="Thoulutsang D."/>
            <person name="Topham K."/>
            <person name="Topping I."/>
            <person name="Tsamla T."/>
            <person name="Vassiliev H."/>
            <person name="Vo A."/>
            <person name="Wangchuk T."/>
            <person name="Wangdi T."/>
            <person name="Weiand M."/>
            <person name="Wilkinson J."/>
            <person name="Wilson A."/>
            <person name="Yadav S."/>
            <person name="Young G."/>
            <person name="Yu Q."/>
            <person name="Zembek L."/>
            <person name="Zhong D."/>
            <person name="Zimmer A."/>
            <person name="Zwirko Z."/>
            <person name="Jaffe D.B."/>
            <person name="Alvarez P."/>
            <person name="Brockman W."/>
            <person name="Butler J."/>
            <person name="Chin C."/>
            <person name="Gnerre S."/>
            <person name="Grabherr M."/>
            <person name="Kleber M."/>
            <person name="Mauceli E."/>
            <person name="MacCallum I."/>
        </authorList>
    </citation>
    <scope>NUCLEOTIDE SEQUENCE [LARGE SCALE GENOMIC DNA]</scope>
    <source>
        <strain evidence="3 4">TSC#14021-0224.01</strain>
    </source>
</reference>
<organism evidence="3 4">
    <name type="scientific">Drosophila erecta</name>
    <name type="common">Fruit fly</name>
    <dbReference type="NCBI Taxonomy" id="7220"/>
    <lineage>
        <taxon>Eukaryota</taxon>
        <taxon>Metazoa</taxon>
        <taxon>Ecdysozoa</taxon>
        <taxon>Arthropoda</taxon>
        <taxon>Hexapoda</taxon>
        <taxon>Insecta</taxon>
        <taxon>Pterygota</taxon>
        <taxon>Neoptera</taxon>
        <taxon>Endopterygota</taxon>
        <taxon>Diptera</taxon>
        <taxon>Brachycera</taxon>
        <taxon>Muscomorpha</taxon>
        <taxon>Ephydroidea</taxon>
        <taxon>Drosophilidae</taxon>
        <taxon>Drosophila</taxon>
        <taxon>Sophophora</taxon>
    </lineage>
</organism>
<sequence>MADESPAGSGAPVQIVEVAPTTIASADSTTSGARMMMNHPWLAAAAVAVYATKVMWVKLREIGLAKRLKKQQAKQSKSLQDVDEDTESESDEEDDDDDVPQVAGAAEGPGNWLKMDSPRLSHRSIEVAPADC</sequence>
<reference evidence="3 4" key="2">
    <citation type="journal article" date="2008" name="Bioinformatics">
        <title>Assembly reconciliation.</title>
        <authorList>
            <person name="Zimin A.V."/>
            <person name="Smith D.R."/>
            <person name="Sutton G."/>
            <person name="Yorke J.A."/>
        </authorList>
    </citation>
    <scope>NUCLEOTIDE SEQUENCE [LARGE SCALE GENOMIC DNA]</scope>
    <source>
        <strain evidence="3 4">TSC#14021-0224.01</strain>
    </source>
</reference>
<keyword evidence="2" id="KW-1133">Transmembrane helix</keyword>
<keyword evidence="2" id="KW-0472">Membrane</keyword>
<feature type="region of interest" description="Disordered" evidence="1">
    <location>
        <begin position="70"/>
        <end position="132"/>
    </location>
</feature>
<dbReference type="AlphaFoldDB" id="B3NNS9"/>
<evidence type="ECO:0000313" key="3">
    <source>
        <dbReference type="EMBL" id="EDV55636.1"/>
    </source>
</evidence>
<keyword evidence="4" id="KW-1185">Reference proteome</keyword>
<evidence type="ECO:0000256" key="2">
    <source>
        <dbReference type="SAM" id="Phobius"/>
    </source>
</evidence>
<protein>
    <submittedName>
        <fullName evidence="3">Uncharacterized protein</fullName>
    </submittedName>
</protein>